<accession>A0A397TWM2</accession>
<dbReference type="EMBL" id="QKWP01002696">
    <property type="protein sequence ID" value="RIB02440.1"/>
    <property type="molecule type" value="Genomic_DNA"/>
</dbReference>
<feature type="compositionally biased region" description="Basic and acidic residues" evidence="1">
    <location>
        <begin position="1"/>
        <end position="22"/>
    </location>
</feature>
<reference evidence="2 3" key="1">
    <citation type="submission" date="2018-06" db="EMBL/GenBank/DDBJ databases">
        <title>Comparative genomics reveals the genomic features of Rhizophagus irregularis, R. cerebriforme, R. diaphanum and Gigaspora rosea, and their symbiotic lifestyle signature.</title>
        <authorList>
            <person name="Morin E."/>
            <person name="San Clemente H."/>
            <person name="Chen E.C.H."/>
            <person name="De La Providencia I."/>
            <person name="Hainaut M."/>
            <person name="Kuo A."/>
            <person name="Kohler A."/>
            <person name="Murat C."/>
            <person name="Tang N."/>
            <person name="Roy S."/>
            <person name="Loubradou J."/>
            <person name="Henrissat B."/>
            <person name="Grigoriev I.V."/>
            <person name="Corradi N."/>
            <person name="Roux C."/>
            <person name="Martin F.M."/>
        </authorList>
    </citation>
    <scope>NUCLEOTIDE SEQUENCE [LARGE SCALE GENOMIC DNA]</scope>
    <source>
        <strain evidence="2 3">DAOM 194757</strain>
    </source>
</reference>
<evidence type="ECO:0000313" key="2">
    <source>
        <dbReference type="EMBL" id="RIB02440.1"/>
    </source>
</evidence>
<evidence type="ECO:0000256" key="1">
    <source>
        <dbReference type="SAM" id="MobiDB-lite"/>
    </source>
</evidence>
<dbReference type="Proteomes" id="UP000266673">
    <property type="component" value="Unassembled WGS sequence"/>
</dbReference>
<name>A0A397TWM2_9GLOM</name>
<keyword evidence="3" id="KW-1185">Reference proteome</keyword>
<proteinExistence type="predicted"/>
<gene>
    <name evidence="2" type="ORF">C2G38_2150001</name>
</gene>
<evidence type="ECO:0000313" key="3">
    <source>
        <dbReference type="Proteomes" id="UP000266673"/>
    </source>
</evidence>
<dbReference type="AlphaFoldDB" id="A0A397TWM2"/>
<feature type="region of interest" description="Disordered" evidence="1">
    <location>
        <begin position="1"/>
        <end position="23"/>
    </location>
</feature>
<protein>
    <submittedName>
        <fullName evidence="2">Uncharacterized protein</fullName>
    </submittedName>
</protein>
<organism evidence="2 3">
    <name type="scientific">Gigaspora rosea</name>
    <dbReference type="NCBI Taxonomy" id="44941"/>
    <lineage>
        <taxon>Eukaryota</taxon>
        <taxon>Fungi</taxon>
        <taxon>Fungi incertae sedis</taxon>
        <taxon>Mucoromycota</taxon>
        <taxon>Glomeromycotina</taxon>
        <taxon>Glomeromycetes</taxon>
        <taxon>Diversisporales</taxon>
        <taxon>Gigasporaceae</taxon>
        <taxon>Gigaspora</taxon>
    </lineage>
</organism>
<comment type="caution">
    <text evidence="2">The sequence shown here is derived from an EMBL/GenBank/DDBJ whole genome shotgun (WGS) entry which is preliminary data.</text>
</comment>
<sequence length="103" mass="11868">MNDTTDEKAPSNAEENSRKTTCNEKTPVIKAPKTTIVIQKKKTNTSNDDEIPRTEVTTVSPETVKWMKLTTEKRSNINVSYRFLANFWQKICEELQKSKFSLI</sequence>